<dbReference type="EMBL" id="CP036289">
    <property type="protein sequence ID" value="QDU77174.1"/>
    <property type="molecule type" value="Genomic_DNA"/>
</dbReference>
<keyword evidence="3" id="KW-0378">Hydrolase</keyword>
<sequence length="317" mass="34931">MTSLLYYHDRYLLHETGKHPECPLRLTTCATQLRDKKIWEKWTAPTFEAATFDQIAMVHDRDMIAQTRELAENGGGNLDADTVVSAESYKVALLAAGAAIDATRKVVQGDAANAFCMIRPPGHHATNDKAMGFCLMNNIAIAAAVAVKELDVPKVLIVDWDVHHGNGTQDIFWRDENVAFFSMHRYPFYPGSGDRDAVGEGPGKGATWNLPVSYGTDRMATLTTFEYQLQEFAERVQPDLVMISAGFDAHKDDPVGDLGLETEDFATLTNIVQEIANTWCQGRVVSMLEGGYNPPRLADSIEVHLRELANAAAKKTS</sequence>
<keyword evidence="4" id="KW-1185">Reference proteome</keyword>
<dbReference type="OrthoDB" id="9808367at2"/>
<dbReference type="GO" id="GO:0016787">
    <property type="term" value="F:hydrolase activity"/>
    <property type="evidence" value="ECO:0007669"/>
    <property type="project" value="UniProtKB-KW"/>
</dbReference>
<evidence type="ECO:0000259" key="2">
    <source>
        <dbReference type="Pfam" id="PF00850"/>
    </source>
</evidence>
<dbReference type="InterPro" id="IPR023801">
    <property type="entry name" value="His_deacetylse_dom"/>
</dbReference>
<evidence type="ECO:0000256" key="1">
    <source>
        <dbReference type="ARBA" id="ARBA00005947"/>
    </source>
</evidence>
<dbReference type="PRINTS" id="PR01270">
    <property type="entry name" value="HDASUPER"/>
</dbReference>
<dbReference type="AlphaFoldDB" id="A0A518CDA5"/>
<comment type="similarity">
    <text evidence="1">Belongs to the histone deacetylase family.</text>
</comment>
<dbReference type="InterPro" id="IPR000286">
    <property type="entry name" value="HDACs"/>
</dbReference>
<reference evidence="4" key="1">
    <citation type="submission" date="2019-02" db="EMBL/GenBank/DDBJ databases">
        <title>Deep-cultivation of Planctomycetes and their phenomic and genomic characterization uncovers novel biology.</title>
        <authorList>
            <person name="Wiegand S."/>
            <person name="Jogler M."/>
            <person name="Boedeker C."/>
            <person name="Pinto D."/>
            <person name="Vollmers J."/>
            <person name="Rivas-Marin E."/>
            <person name="Kohn T."/>
            <person name="Peeters S.H."/>
            <person name="Heuer A."/>
            <person name="Rast P."/>
            <person name="Oberbeckmann S."/>
            <person name="Bunk B."/>
            <person name="Jeske O."/>
            <person name="Meyerdierks A."/>
            <person name="Storesund J.E."/>
            <person name="Kallscheuer N."/>
            <person name="Luecker S."/>
            <person name="Lage O.M."/>
            <person name="Pohl T."/>
            <person name="Merkel B.J."/>
            <person name="Hornburger P."/>
            <person name="Mueller R.-W."/>
            <person name="Bruemmer F."/>
            <person name="Labrenz M."/>
            <person name="Spormann A.M."/>
            <person name="Op den Camp H."/>
            <person name="Overmann J."/>
            <person name="Amann R."/>
            <person name="Jetten M.S.M."/>
            <person name="Mascher T."/>
            <person name="Medema M.H."/>
            <person name="Devos D.P."/>
            <person name="Kaster A.-K."/>
            <person name="Ovreas L."/>
            <person name="Rohde M."/>
            <person name="Galperin M.Y."/>
            <person name="Jogler C."/>
        </authorList>
    </citation>
    <scope>NUCLEOTIDE SEQUENCE [LARGE SCALE GENOMIC DNA]</scope>
    <source>
        <strain evidence="4">Pan97</strain>
    </source>
</reference>
<name>A0A518CDA5_9BACT</name>
<dbReference type="GO" id="GO:0004407">
    <property type="term" value="F:histone deacetylase activity"/>
    <property type="evidence" value="ECO:0007669"/>
    <property type="project" value="TreeGrafter"/>
</dbReference>
<dbReference type="GO" id="GO:0040029">
    <property type="term" value="P:epigenetic regulation of gene expression"/>
    <property type="evidence" value="ECO:0007669"/>
    <property type="project" value="TreeGrafter"/>
</dbReference>
<dbReference type="InterPro" id="IPR037138">
    <property type="entry name" value="His_deacetylse_dom_sf"/>
</dbReference>
<proteinExistence type="inferred from homology"/>
<dbReference type="CDD" id="cd09992">
    <property type="entry name" value="HDAC_classII"/>
    <property type="match status" value="1"/>
</dbReference>
<dbReference type="SUPFAM" id="SSF52768">
    <property type="entry name" value="Arginase/deacetylase"/>
    <property type="match status" value="1"/>
</dbReference>
<dbReference type="InterPro" id="IPR023696">
    <property type="entry name" value="Ureohydrolase_dom_sf"/>
</dbReference>
<gene>
    <name evidence="3" type="primary">hdaH</name>
    <name evidence="3" type="ORF">Pan97_42360</name>
</gene>
<accession>A0A518CDA5</accession>
<feature type="domain" description="Histone deacetylase" evidence="2">
    <location>
        <begin position="19"/>
        <end position="307"/>
    </location>
</feature>
<dbReference type="PANTHER" id="PTHR10625">
    <property type="entry name" value="HISTONE DEACETYLASE HDAC1-RELATED"/>
    <property type="match status" value="1"/>
</dbReference>
<dbReference type="PANTHER" id="PTHR10625:SF10">
    <property type="entry name" value="HISTONE DEACETYLASE HDAC1"/>
    <property type="match status" value="1"/>
</dbReference>
<evidence type="ECO:0000313" key="3">
    <source>
        <dbReference type="EMBL" id="QDU77174.1"/>
    </source>
</evidence>
<organism evidence="3 4">
    <name type="scientific">Bremerella volcania</name>
    <dbReference type="NCBI Taxonomy" id="2527984"/>
    <lineage>
        <taxon>Bacteria</taxon>
        <taxon>Pseudomonadati</taxon>
        <taxon>Planctomycetota</taxon>
        <taxon>Planctomycetia</taxon>
        <taxon>Pirellulales</taxon>
        <taxon>Pirellulaceae</taxon>
        <taxon>Bremerella</taxon>
    </lineage>
</organism>
<dbReference type="KEGG" id="bvo:Pan97_42360"/>
<dbReference type="EC" id="3.5.1.-" evidence="3"/>
<dbReference type="RefSeq" id="WP_144975872.1">
    <property type="nucleotide sequence ID" value="NZ_CP036289.1"/>
</dbReference>
<dbReference type="Pfam" id="PF00850">
    <property type="entry name" value="Hist_deacetyl"/>
    <property type="match status" value="1"/>
</dbReference>
<protein>
    <submittedName>
        <fullName evidence="3">Histone deacetylase-like amidohydrolase</fullName>
        <ecNumber evidence="3">3.5.1.-</ecNumber>
    </submittedName>
</protein>
<dbReference type="Gene3D" id="3.40.800.20">
    <property type="entry name" value="Histone deacetylase domain"/>
    <property type="match status" value="1"/>
</dbReference>
<dbReference type="Proteomes" id="UP000318626">
    <property type="component" value="Chromosome"/>
</dbReference>
<evidence type="ECO:0000313" key="4">
    <source>
        <dbReference type="Proteomes" id="UP000318626"/>
    </source>
</evidence>